<dbReference type="SUPFAM" id="SSF56235">
    <property type="entry name" value="N-terminal nucleophile aminohydrolases (Ntn hydrolases)"/>
    <property type="match status" value="1"/>
</dbReference>
<organism evidence="2">
    <name type="scientific">CrAss-like virus sp. ctelJ1</name>
    <dbReference type="NCBI Taxonomy" id="2825838"/>
    <lineage>
        <taxon>Viruses</taxon>
        <taxon>Duplodnaviria</taxon>
        <taxon>Heunggongvirae</taxon>
        <taxon>Uroviricota</taxon>
        <taxon>Caudoviricetes</taxon>
        <taxon>Crassvirales</taxon>
    </lineage>
</organism>
<accession>A0A8S5V2L6</accession>
<feature type="domain" description="Glutamine amidotransferase type-2" evidence="1">
    <location>
        <begin position="2"/>
        <end position="235"/>
    </location>
</feature>
<sequence>MCGIFGFIGQRQKPFDKRAFVTLGVANDARGGDSCGIFIDGQYEYGVDKLKLFNDFWYQSKLIKETKSVIIALGHDRKASVGGVKAELAQPVIISGENGPEFVFIHNGTMVNHTALAKKYLPDMDTAHMSDSQIMANIFYRHGFDSIEEYIGAAVFVAVDYRSGKPVSYFFKGESKEYSYSTKATEERPLFFTTSHQQVCFSSIYSTLATLFPDKALAKNIYFPNGNTLYTVDPDGDIDVVKEYDRSKCYQKESYTSSAYNYYRYNQNDDFDDEESYYGYYRGKNNNNISTNLLTTGNNGKLTFDSKTMLYYEGDDVAHGLYYVVDDGSIVPARTANAFEAFFFNGVLIKNADALFFLIEFMVTMQLTEDKVFEKYDSLVRYLSPLPAVSLGDDGTPTFHKYVTPTECELFSGTMFPLFAGRSIMCQAGTVSSSTLIADSVGENIYKKFSEEPINMELLDDFLDSIVNEVENNK</sequence>
<dbReference type="Gene3D" id="3.60.20.10">
    <property type="entry name" value="Glutamine Phosphoribosylpyrophosphate, subunit 1, domain 1"/>
    <property type="match status" value="1"/>
</dbReference>
<dbReference type="InterPro" id="IPR029055">
    <property type="entry name" value="Ntn_hydrolases_N"/>
</dbReference>
<protein>
    <submittedName>
        <fullName evidence="2">Amidotransferase class II</fullName>
    </submittedName>
</protein>
<evidence type="ECO:0000313" key="2">
    <source>
        <dbReference type="EMBL" id="DAG00863.1"/>
    </source>
</evidence>
<dbReference type="EMBL" id="BK016184">
    <property type="protein sequence ID" value="DAG00863.1"/>
    <property type="molecule type" value="Genomic_DNA"/>
</dbReference>
<dbReference type="Pfam" id="PF13522">
    <property type="entry name" value="GATase_6"/>
    <property type="match status" value="1"/>
</dbReference>
<evidence type="ECO:0000259" key="1">
    <source>
        <dbReference type="PROSITE" id="PS51278"/>
    </source>
</evidence>
<proteinExistence type="predicted"/>
<dbReference type="InterPro" id="IPR017932">
    <property type="entry name" value="GATase_2_dom"/>
</dbReference>
<dbReference type="CDD" id="cd00352">
    <property type="entry name" value="Gn_AT_II"/>
    <property type="match status" value="1"/>
</dbReference>
<dbReference type="PROSITE" id="PS51278">
    <property type="entry name" value="GATASE_TYPE_2"/>
    <property type="match status" value="1"/>
</dbReference>
<reference evidence="2" key="1">
    <citation type="journal article" date="2021" name="Proc. Natl. Acad. Sci. U.S.A.">
        <title>A Catalog of Tens of Thousands of Viruses from Human Metagenomes Reveals Hidden Associations with Chronic Diseases.</title>
        <authorList>
            <person name="Tisza M.J."/>
            <person name="Buck C.B."/>
        </authorList>
    </citation>
    <scope>NUCLEOTIDE SEQUENCE</scope>
    <source>
        <strain evidence="2">CtelJ1</strain>
    </source>
</reference>
<name>A0A8S5V2L6_9CAUD</name>